<gene>
    <name evidence="1" type="ORF">BJ122_10398</name>
</gene>
<comment type="caution">
    <text evidence="1">The sequence shown here is derived from an EMBL/GenBank/DDBJ whole genome shotgun (WGS) entry which is preliminary data.</text>
</comment>
<reference evidence="1 2" key="1">
    <citation type="submission" date="2018-06" db="EMBL/GenBank/DDBJ databases">
        <title>Genomic Encyclopedia of Archaeal and Bacterial Type Strains, Phase II (KMG-II): from individual species to whole genera.</title>
        <authorList>
            <person name="Goeker M."/>
        </authorList>
    </citation>
    <scope>NUCLEOTIDE SEQUENCE [LARGE SCALE GENOMIC DNA]</scope>
    <source>
        <strain evidence="1 2">JCM 11668</strain>
    </source>
</reference>
<keyword evidence="2" id="KW-1185">Reference proteome</keyword>
<dbReference type="AlphaFoldDB" id="A0A318TRB1"/>
<dbReference type="OrthoDB" id="8139545at2"/>
<sequence length="73" mass="7883">MMTLETTDLKEARRSRIAQFSGRSATLTVGGTSVTGLVRAVREDKSGEVPRWLVTVIADPPRVASARISRAQA</sequence>
<organism evidence="1 2">
    <name type="scientific">Rhodopseudomonas faecalis</name>
    <dbReference type="NCBI Taxonomy" id="99655"/>
    <lineage>
        <taxon>Bacteria</taxon>
        <taxon>Pseudomonadati</taxon>
        <taxon>Pseudomonadota</taxon>
        <taxon>Alphaproteobacteria</taxon>
        <taxon>Hyphomicrobiales</taxon>
        <taxon>Nitrobacteraceae</taxon>
        <taxon>Rhodopseudomonas</taxon>
    </lineage>
</organism>
<name>A0A318TRB1_9BRAD</name>
<accession>A0A318TRB1</accession>
<evidence type="ECO:0000313" key="2">
    <source>
        <dbReference type="Proteomes" id="UP000248148"/>
    </source>
</evidence>
<protein>
    <submittedName>
        <fullName evidence="1">Uncharacterized protein</fullName>
    </submittedName>
</protein>
<dbReference type="EMBL" id="QJTI01000003">
    <property type="protein sequence ID" value="PYF04445.1"/>
    <property type="molecule type" value="Genomic_DNA"/>
</dbReference>
<proteinExistence type="predicted"/>
<evidence type="ECO:0000313" key="1">
    <source>
        <dbReference type="EMBL" id="PYF04445.1"/>
    </source>
</evidence>
<dbReference type="Proteomes" id="UP000248148">
    <property type="component" value="Unassembled WGS sequence"/>
</dbReference>